<organism evidence="2">
    <name type="scientific">Guillardia theta (strain CCMP2712)</name>
    <name type="common">Cryptophyte</name>
    <dbReference type="NCBI Taxonomy" id="905079"/>
    <lineage>
        <taxon>Eukaryota</taxon>
        <taxon>Cryptophyceae</taxon>
        <taxon>Pyrenomonadales</taxon>
        <taxon>Geminigeraceae</taxon>
        <taxon>Guillardia</taxon>
    </lineage>
</organism>
<proteinExistence type="predicted"/>
<gene>
    <name evidence="2" type="ORF">GUITHDRAFT_152590</name>
</gene>
<sequence>MLHMGAGRNISVSSFSNPHNDIQGAVGRFRPPGQRMGVGLVLRRDGKGAGRQANPDLHVSGGGWKTDAARMRN</sequence>
<dbReference type="PaxDb" id="55529-EKX45878"/>
<reference evidence="2 4" key="1">
    <citation type="journal article" date="2012" name="Nature">
        <title>Algal genomes reveal evolutionary mosaicism and the fate of nucleomorphs.</title>
        <authorList>
            <consortium name="DOE Joint Genome Institute"/>
            <person name="Curtis B.A."/>
            <person name="Tanifuji G."/>
            <person name="Burki F."/>
            <person name="Gruber A."/>
            <person name="Irimia M."/>
            <person name="Maruyama S."/>
            <person name="Arias M.C."/>
            <person name="Ball S.G."/>
            <person name="Gile G.H."/>
            <person name="Hirakawa Y."/>
            <person name="Hopkins J.F."/>
            <person name="Kuo A."/>
            <person name="Rensing S.A."/>
            <person name="Schmutz J."/>
            <person name="Symeonidi A."/>
            <person name="Elias M."/>
            <person name="Eveleigh R.J."/>
            <person name="Herman E.K."/>
            <person name="Klute M.J."/>
            <person name="Nakayama T."/>
            <person name="Obornik M."/>
            <person name="Reyes-Prieto A."/>
            <person name="Armbrust E.V."/>
            <person name="Aves S.J."/>
            <person name="Beiko R.G."/>
            <person name="Coutinho P."/>
            <person name="Dacks J.B."/>
            <person name="Durnford D.G."/>
            <person name="Fast N.M."/>
            <person name="Green B.R."/>
            <person name="Grisdale C.J."/>
            <person name="Hempel F."/>
            <person name="Henrissat B."/>
            <person name="Hoppner M.P."/>
            <person name="Ishida K."/>
            <person name="Kim E."/>
            <person name="Koreny L."/>
            <person name="Kroth P.G."/>
            <person name="Liu Y."/>
            <person name="Malik S.B."/>
            <person name="Maier U.G."/>
            <person name="McRose D."/>
            <person name="Mock T."/>
            <person name="Neilson J.A."/>
            <person name="Onodera N.T."/>
            <person name="Poole A.M."/>
            <person name="Pritham E.J."/>
            <person name="Richards T.A."/>
            <person name="Rocap G."/>
            <person name="Roy S.W."/>
            <person name="Sarai C."/>
            <person name="Schaack S."/>
            <person name="Shirato S."/>
            <person name="Slamovits C.H."/>
            <person name="Spencer D.F."/>
            <person name="Suzuki S."/>
            <person name="Worden A.Z."/>
            <person name="Zauner S."/>
            <person name="Barry K."/>
            <person name="Bell C."/>
            <person name="Bharti A.K."/>
            <person name="Crow J.A."/>
            <person name="Grimwood J."/>
            <person name="Kramer R."/>
            <person name="Lindquist E."/>
            <person name="Lucas S."/>
            <person name="Salamov A."/>
            <person name="McFadden G.I."/>
            <person name="Lane C.E."/>
            <person name="Keeling P.J."/>
            <person name="Gray M.W."/>
            <person name="Grigoriev I.V."/>
            <person name="Archibald J.M."/>
        </authorList>
    </citation>
    <scope>NUCLEOTIDE SEQUENCE</scope>
    <source>
        <strain evidence="2 4">CCMP2712</strain>
    </source>
</reference>
<evidence type="ECO:0000313" key="2">
    <source>
        <dbReference type="EMBL" id="EKX45878.1"/>
    </source>
</evidence>
<protein>
    <submittedName>
        <fullName evidence="2 3">Uncharacterized protein</fullName>
    </submittedName>
</protein>
<dbReference type="Proteomes" id="UP000011087">
    <property type="component" value="Unassembled WGS sequence"/>
</dbReference>
<dbReference type="HOGENOM" id="CLU_2710077_0_0_1"/>
<dbReference type="GeneID" id="17302463"/>
<reference evidence="4" key="2">
    <citation type="submission" date="2012-11" db="EMBL/GenBank/DDBJ databases">
        <authorList>
            <person name="Kuo A."/>
            <person name="Curtis B.A."/>
            <person name="Tanifuji G."/>
            <person name="Burki F."/>
            <person name="Gruber A."/>
            <person name="Irimia M."/>
            <person name="Maruyama S."/>
            <person name="Arias M.C."/>
            <person name="Ball S.G."/>
            <person name="Gile G.H."/>
            <person name="Hirakawa Y."/>
            <person name="Hopkins J.F."/>
            <person name="Rensing S.A."/>
            <person name="Schmutz J."/>
            <person name="Symeonidi A."/>
            <person name="Elias M."/>
            <person name="Eveleigh R.J."/>
            <person name="Herman E.K."/>
            <person name="Klute M.J."/>
            <person name="Nakayama T."/>
            <person name="Obornik M."/>
            <person name="Reyes-Prieto A."/>
            <person name="Armbrust E.V."/>
            <person name="Aves S.J."/>
            <person name="Beiko R.G."/>
            <person name="Coutinho P."/>
            <person name="Dacks J.B."/>
            <person name="Durnford D.G."/>
            <person name="Fast N.M."/>
            <person name="Green B.R."/>
            <person name="Grisdale C."/>
            <person name="Hempe F."/>
            <person name="Henrissat B."/>
            <person name="Hoppner M.P."/>
            <person name="Ishida K.-I."/>
            <person name="Kim E."/>
            <person name="Koreny L."/>
            <person name="Kroth P.G."/>
            <person name="Liu Y."/>
            <person name="Malik S.-B."/>
            <person name="Maier U.G."/>
            <person name="McRose D."/>
            <person name="Mock T."/>
            <person name="Neilson J.A."/>
            <person name="Onodera N.T."/>
            <person name="Poole A.M."/>
            <person name="Pritham E.J."/>
            <person name="Richards T.A."/>
            <person name="Rocap G."/>
            <person name="Roy S.W."/>
            <person name="Sarai C."/>
            <person name="Schaack S."/>
            <person name="Shirato S."/>
            <person name="Slamovits C.H."/>
            <person name="Spencer D.F."/>
            <person name="Suzuki S."/>
            <person name="Worden A.Z."/>
            <person name="Zauner S."/>
            <person name="Barry K."/>
            <person name="Bell C."/>
            <person name="Bharti A.K."/>
            <person name="Crow J.A."/>
            <person name="Grimwood J."/>
            <person name="Kramer R."/>
            <person name="Lindquist E."/>
            <person name="Lucas S."/>
            <person name="Salamov A."/>
            <person name="McFadden G.I."/>
            <person name="Lane C.E."/>
            <person name="Keeling P.J."/>
            <person name="Gray M.W."/>
            <person name="Grigoriev I.V."/>
            <person name="Archibald J.M."/>
        </authorList>
    </citation>
    <scope>NUCLEOTIDE SEQUENCE</scope>
    <source>
        <strain evidence="4">CCMP2712</strain>
    </source>
</reference>
<dbReference type="EMBL" id="JH992997">
    <property type="protein sequence ID" value="EKX45878.1"/>
    <property type="molecule type" value="Genomic_DNA"/>
</dbReference>
<reference evidence="3" key="3">
    <citation type="submission" date="2016-03" db="UniProtKB">
        <authorList>
            <consortium name="EnsemblProtists"/>
        </authorList>
    </citation>
    <scope>IDENTIFICATION</scope>
</reference>
<dbReference type="AlphaFoldDB" id="L1JBG8"/>
<keyword evidence="4" id="KW-1185">Reference proteome</keyword>
<evidence type="ECO:0000313" key="3">
    <source>
        <dbReference type="EnsemblProtists" id="EKX45878"/>
    </source>
</evidence>
<dbReference type="EnsemblProtists" id="EKX45878">
    <property type="protein sequence ID" value="EKX45878"/>
    <property type="gene ID" value="GUITHDRAFT_152590"/>
</dbReference>
<feature type="compositionally biased region" description="Polar residues" evidence="1">
    <location>
        <begin position="10"/>
        <end position="20"/>
    </location>
</feature>
<name>L1JBG8_GUITC</name>
<evidence type="ECO:0000256" key="1">
    <source>
        <dbReference type="SAM" id="MobiDB-lite"/>
    </source>
</evidence>
<evidence type="ECO:0000313" key="4">
    <source>
        <dbReference type="Proteomes" id="UP000011087"/>
    </source>
</evidence>
<dbReference type="RefSeq" id="XP_005832858.1">
    <property type="nucleotide sequence ID" value="XM_005832801.1"/>
</dbReference>
<dbReference type="KEGG" id="gtt:GUITHDRAFT_152590"/>
<accession>L1JBG8</accession>
<feature type="region of interest" description="Disordered" evidence="1">
    <location>
        <begin position="1"/>
        <end position="73"/>
    </location>
</feature>